<dbReference type="Proteomes" id="UP000727056">
    <property type="component" value="Unassembled WGS sequence"/>
</dbReference>
<sequence length="247" mass="25963">MTERDTTPEPGPTTGAATRPTGAGDGPDGRTERSTPPAASRGAGDEPAAGGPAHGPDDGTATGTDEPSHPARRFWSTRRLPAAALAVLLLAALGPLLYDIVAVRADRPASAWRTELADQLARRTLDDPWVVAIAVALVLVGVALVVAALTPGLRGLLPMRRSDPRVRPGIERNAAAQVVRDRAMGVAGVRSVRVRVGRSRVRVSARAHFRDLDEVRADLDGAMRLALAELDLAHRPALRVQVSRPAG</sequence>
<dbReference type="InterPro" id="IPR046253">
    <property type="entry name" value="DUF6286"/>
</dbReference>
<evidence type="ECO:0000259" key="3">
    <source>
        <dbReference type="Pfam" id="PF19803"/>
    </source>
</evidence>
<keyword evidence="5" id="KW-1185">Reference proteome</keyword>
<reference evidence="4 5" key="1">
    <citation type="submission" date="2020-03" db="EMBL/GenBank/DDBJ databases">
        <title>Draft genome of Streptomyces sp. ventii, isolated from the Axial Seamount in the Pacific Ocean, and resequencing of the two type strains Streptomyces lonarensis strain NCL 716 and Streptomyces bohaiensis strain 11A07.</title>
        <authorList>
            <person name="Loughran R.M."/>
            <person name="Pfannmuller K.M."/>
            <person name="Wasson B.J."/>
            <person name="Deadmond M.C."/>
            <person name="Paddock B.E."/>
            <person name="Koyack M.J."/>
            <person name="Gallegos D.A."/>
            <person name="Mitchell E.A."/>
            <person name="Ushijima B."/>
            <person name="Saw J.H."/>
            <person name="Mcphail K.L."/>
            <person name="Videau P."/>
        </authorList>
    </citation>
    <scope>NUCLEOTIDE SEQUENCE [LARGE SCALE GENOMIC DNA]</scope>
    <source>
        <strain evidence="4 5">11A07</strain>
    </source>
</reference>
<gene>
    <name evidence="4" type="ORF">HCN52_19485</name>
</gene>
<evidence type="ECO:0000256" key="1">
    <source>
        <dbReference type="SAM" id="MobiDB-lite"/>
    </source>
</evidence>
<evidence type="ECO:0000256" key="2">
    <source>
        <dbReference type="SAM" id="Phobius"/>
    </source>
</evidence>
<comment type="caution">
    <text evidence="4">The sequence shown here is derived from an EMBL/GenBank/DDBJ whole genome shotgun (WGS) entry which is preliminary data.</text>
</comment>
<dbReference type="EMBL" id="JAAVJC010000232">
    <property type="protein sequence ID" value="NJQ17058.1"/>
    <property type="molecule type" value="Genomic_DNA"/>
</dbReference>
<dbReference type="RefSeq" id="WP_168089750.1">
    <property type="nucleotide sequence ID" value="NZ_BHZH01000168.1"/>
</dbReference>
<keyword evidence="2" id="KW-0472">Membrane</keyword>
<organism evidence="4 5">
    <name type="scientific">Streptomyces bohaiensis</name>
    <dbReference type="NCBI Taxonomy" id="1431344"/>
    <lineage>
        <taxon>Bacteria</taxon>
        <taxon>Bacillati</taxon>
        <taxon>Actinomycetota</taxon>
        <taxon>Actinomycetes</taxon>
        <taxon>Kitasatosporales</taxon>
        <taxon>Streptomycetaceae</taxon>
        <taxon>Streptomyces</taxon>
    </lineage>
</organism>
<feature type="compositionally biased region" description="Low complexity" evidence="1">
    <location>
        <begin position="12"/>
        <end position="22"/>
    </location>
</feature>
<keyword evidence="2" id="KW-1133">Transmembrane helix</keyword>
<feature type="region of interest" description="Disordered" evidence="1">
    <location>
        <begin position="1"/>
        <end position="71"/>
    </location>
</feature>
<dbReference type="Pfam" id="PF19803">
    <property type="entry name" value="DUF6286"/>
    <property type="match status" value="1"/>
</dbReference>
<evidence type="ECO:0000313" key="4">
    <source>
        <dbReference type="EMBL" id="NJQ17058.1"/>
    </source>
</evidence>
<evidence type="ECO:0000313" key="5">
    <source>
        <dbReference type="Proteomes" id="UP000727056"/>
    </source>
</evidence>
<keyword evidence="2" id="KW-0812">Transmembrane</keyword>
<feature type="transmembrane region" description="Helical" evidence="2">
    <location>
        <begin position="129"/>
        <end position="157"/>
    </location>
</feature>
<accession>A0ABX1CFV5</accession>
<name>A0ABX1CFV5_9ACTN</name>
<protein>
    <recommendedName>
        <fullName evidence="3">DUF6286 domain-containing protein</fullName>
    </recommendedName>
</protein>
<proteinExistence type="predicted"/>
<feature type="domain" description="DUF6286" evidence="3">
    <location>
        <begin position="139"/>
        <end position="242"/>
    </location>
</feature>
<feature type="transmembrane region" description="Helical" evidence="2">
    <location>
        <begin position="80"/>
        <end position="98"/>
    </location>
</feature>